<reference evidence="2" key="1">
    <citation type="journal article" date="2014" name="Int. J. Syst. Evol. Microbiol.">
        <title>Complete genome sequence of Corynebacterium casei LMG S-19264T (=DSM 44701T), isolated from a smear-ripened cheese.</title>
        <authorList>
            <consortium name="US DOE Joint Genome Institute (JGI-PGF)"/>
            <person name="Walter F."/>
            <person name="Albersmeier A."/>
            <person name="Kalinowski J."/>
            <person name="Ruckert C."/>
        </authorList>
    </citation>
    <scope>NUCLEOTIDE SEQUENCE</scope>
    <source>
        <strain evidence="2">KCTC 42650</strain>
    </source>
</reference>
<dbReference type="AlphaFoldDB" id="A0A8J3GYS4"/>
<keyword evidence="3" id="KW-1185">Reference proteome</keyword>
<proteinExistence type="predicted"/>
<dbReference type="EMBL" id="BNCJ01000006">
    <property type="protein sequence ID" value="GHF52672.1"/>
    <property type="molecule type" value="Genomic_DNA"/>
</dbReference>
<feature type="region of interest" description="Disordered" evidence="1">
    <location>
        <begin position="192"/>
        <end position="235"/>
    </location>
</feature>
<dbReference type="Proteomes" id="UP000626220">
    <property type="component" value="Unassembled WGS sequence"/>
</dbReference>
<reference evidence="2" key="2">
    <citation type="submission" date="2020-09" db="EMBL/GenBank/DDBJ databases">
        <authorList>
            <person name="Sun Q."/>
            <person name="Kim S."/>
        </authorList>
    </citation>
    <scope>NUCLEOTIDE SEQUENCE</scope>
    <source>
        <strain evidence="2">KCTC 42650</strain>
    </source>
</reference>
<sequence length="235" mass="25230">MTPTQGNTAAPDAGKVVKMNRFLNGRTLSPIRQAEAYWSALREGAGIPRRSQIDPRGLEPLLEFAFILEHVAPGIARFRLAGRHLVRLGGMEVRGMPLTALISPASRGAVGAALEHVFETPAVAELTLTSEPRHRRAPINAQMILLPLKSDLGDISRALGVVVSDCTQGSAPNRFDVTSTIFRPVAGLRYQRTPVPPAEPEDGPLTGPVSLPGFAEPEAPPLRGRAPHLRLVKSD</sequence>
<dbReference type="InterPro" id="IPR009922">
    <property type="entry name" value="DUF1457"/>
</dbReference>
<evidence type="ECO:0000256" key="1">
    <source>
        <dbReference type="SAM" id="MobiDB-lite"/>
    </source>
</evidence>
<accession>A0A8J3GYS4</accession>
<name>A0A8J3GYS4_9RHOB</name>
<evidence type="ECO:0000313" key="2">
    <source>
        <dbReference type="EMBL" id="GHF52672.1"/>
    </source>
</evidence>
<feature type="compositionally biased region" description="Basic residues" evidence="1">
    <location>
        <begin position="225"/>
        <end position="235"/>
    </location>
</feature>
<evidence type="ECO:0000313" key="3">
    <source>
        <dbReference type="Proteomes" id="UP000626220"/>
    </source>
</evidence>
<organism evidence="2 3">
    <name type="scientific">Seohaeicola zhoushanensis</name>
    <dbReference type="NCBI Taxonomy" id="1569283"/>
    <lineage>
        <taxon>Bacteria</taxon>
        <taxon>Pseudomonadati</taxon>
        <taxon>Pseudomonadota</taxon>
        <taxon>Alphaproteobacteria</taxon>
        <taxon>Rhodobacterales</taxon>
        <taxon>Roseobacteraceae</taxon>
        <taxon>Seohaeicola</taxon>
    </lineage>
</organism>
<dbReference type="Pfam" id="PF07310">
    <property type="entry name" value="PAS_5"/>
    <property type="match status" value="1"/>
</dbReference>
<dbReference type="RefSeq" id="WP_229864081.1">
    <property type="nucleotide sequence ID" value="NZ_BNCJ01000006.1"/>
</dbReference>
<comment type="caution">
    <text evidence="2">The sequence shown here is derived from an EMBL/GenBank/DDBJ whole genome shotgun (WGS) entry which is preliminary data.</text>
</comment>
<protein>
    <submittedName>
        <fullName evidence="2">PAS domain-containing protein</fullName>
    </submittedName>
</protein>
<gene>
    <name evidence="2" type="ORF">GCM10017056_25300</name>
</gene>